<name>A0A4S8JRQ4_MUSBA</name>
<gene>
    <name evidence="2" type="ORF">C4D60_Mb01t29800</name>
</gene>
<protein>
    <submittedName>
        <fullName evidence="2">Uncharacterized protein</fullName>
    </submittedName>
</protein>
<comment type="caution">
    <text evidence="2">The sequence shown here is derived from an EMBL/GenBank/DDBJ whole genome shotgun (WGS) entry which is preliminary data.</text>
</comment>
<evidence type="ECO:0000256" key="1">
    <source>
        <dbReference type="SAM" id="MobiDB-lite"/>
    </source>
</evidence>
<proteinExistence type="predicted"/>
<dbReference type="Proteomes" id="UP000317650">
    <property type="component" value="Chromosome 1"/>
</dbReference>
<dbReference type="AlphaFoldDB" id="A0A4S8JRQ4"/>
<sequence>MLMYPERGLALSTLISSKHDVRLAQGIHHASCSTTTDGPLFGQPHPRARGAILRTRLHPPRGGHRRSVESVTPRQACPVAGWPRAQLAFKDSMVHGILQFTPGIAFRYVLHRCESRDIRCRESSNGVTVGIVSSCMQRGPPTPMFVYLGALRAGVGSSSPPSSHPRADRHRGVVGTSPTSNR</sequence>
<evidence type="ECO:0000313" key="2">
    <source>
        <dbReference type="EMBL" id="THU64756.1"/>
    </source>
</evidence>
<organism evidence="2 3">
    <name type="scientific">Musa balbisiana</name>
    <name type="common">Banana</name>
    <dbReference type="NCBI Taxonomy" id="52838"/>
    <lineage>
        <taxon>Eukaryota</taxon>
        <taxon>Viridiplantae</taxon>
        <taxon>Streptophyta</taxon>
        <taxon>Embryophyta</taxon>
        <taxon>Tracheophyta</taxon>
        <taxon>Spermatophyta</taxon>
        <taxon>Magnoliopsida</taxon>
        <taxon>Liliopsida</taxon>
        <taxon>Zingiberales</taxon>
        <taxon>Musaceae</taxon>
        <taxon>Musa</taxon>
    </lineage>
</organism>
<accession>A0A4S8JRQ4</accession>
<reference evidence="2 3" key="1">
    <citation type="journal article" date="2019" name="Nat. Plants">
        <title>Genome sequencing of Musa balbisiana reveals subgenome evolution and function divergence in polyploid bananas.</title>
        <authorList>
            <person name="Yao X."/>
        </authorList>
    </citation>
    <scope>NUCLEOTIDE SEQUENCE [LARGE SCALE GENOMIC DNA]</scope>
    <source>
        <strain evidence="3">cv. DH-PKW</strain>
        <tissue evidence="2">Leaves</tissue>
    </source>
</reference>
<keyword evidence="3" id="KW-1185">Reference proteome</keyword>
<dbReference type="EMBL" id="PYDT01000004">
    <property type="protein sequence ID" value="THU64756.1"/>
    <property type="molecule type" value="Genomic_DNA"/>
</dbReference>
<evidence type="ECO:0000313" key="3">
    <source>
        <dbReference type="Proteomes" id="UP000317650"/>
    </source>
</evidence>
<feature type="region of interest" description="Disordered" evidence="1">
    <location>
        <begin position="156"/>
        <end position="182"/>
    </location>
</feature>